<dbReference type="AlphaFoldDB" id="A0A8T2IYH6"/>
<dbReference type="CDD" id="cd18294">
    <property type="entry name" value="BTB_POZ_BTBD19"/>
    <property type="match status" value="1"/>
</dbReference>
<organism evidence="2 3">
    <name type="scientific">Hymenochirus boettgeri</name>
    <name type="common">Congo dwarf clawed frog</name>
    <dbReference type="NCBI Taxonomy" id="247094"/>
    <lineage>
        <taxon>Eukaryota</taxon>
        <taxon>Metazoa</taxon>
        <taxon>Chordata</taxon>
        <taxon>Craniata</taxon>
        <taxon>Vertebrata</taxon>
        <taxon>Euteleostomi</taxon>
        <taxon>Amphibia</taxon>
        <taxon>Batrachia</taxon>
        <taxon>Anura</taxon>
        <taxon>Pipoidea</taxon>
        <taxon>Pipidae</taxon>
        <taxon>Pipinae</taxon>
        <taxon>Hymenochirus</taxon>
    </lineage>
</organism>
<evidence type="ECO:0000313" key="3">
    <source>
        <dbReference type="Proteomes" id="UP000812440"/>
    </source>
</evidence>
<comment type="caution">
    <text evidence="2">The sequence shown here is derived from an EMBL/GenBank/DDBJ whole genome shotgun (WGS) entry which is preliminary data.</text>
</comment>
<dbReference type="PANTHER" id="PTHR46965">
    <property type="entry name" value="BTB/POZ DOMAIN-CONTAINING PROTEIN 19"/>
    <property type="match status" value="1"/>
</dbReference>
<dbReference type="InterPro" id="IPR011705">
    <property type="entry name" value="BACK"/>
</dbReference>
<dbReference type="Pfam" id="PF07707">
    <property type="entry name" value="BACK"/>
    <property type="match status" value="1"/>
</dbReference>
<dbReference type="OrthoDB" id="45365at2759"/>
<dbReference type="PROSITE" id="PS50097">
    <property type="entry name" value="BTB"/>
    <property type="match status" value="1"/>
</dbReference>
<gene>
    <name evidence="2" type="ORF">GDO86_007917</name>
</gene>
<dbReference type="Gene3D" id="3.30.710.10">
    <property type="entry name" value="Potassium Channel Kv1.1, Chain A"/>
    <property type="match status" value="1"/>
</dbReference>
<accession>A0A8T2IYH6</accession>
<dbReference type="Pfam" id="PF00651">
    <property type="entry name" value="BTB"/>
    <property type="match status" value="1"/>
</dbReference>
<dbReference type="InterPro" id="IPR042846">
    <property type="entry name" value="BTBD19"/>
</dbReference>
<feature type="domain" description="BTB" evidence="1">
    <location>
        <begin position="37"/>
        <end position="111"/>
    </location>
</feature>
<name>A0A8T2IYH6_9PIPI</name>
<dbReference type="InterPro" id="IPR011333">
    <property type="entry name" value="SKP1/BTB/POZ_sf"/>
</dbReference>
<dbReference type="EMBL" id="JAACNH010000007">
    <property type="protein sequence ID" value="KAG8437012.1"/>
    <property type="molecule type" value="Genomic_DNA"/>
</dbReference>
<dbReference type="Gene3D" id="1.25.40.420">
    <property type="match status" value="1"/>
</dbReference>
<protein>
    <recommendedName>
        <fullName evidence="1">BTB domain-containing protein</fullName>
    </recommendedName>
</protein>
<dbReference type="SUPFAM" id="SSF54695">
    <property type="entry name" value="POZ domain"/>
    <property type="match status" value="1"/>
</dbReference>
<proteinExistence type="predicted"/>
<evidence type="ECO:0000313" key="2">
    <source>
        <dbReference type="EMBL" id="KAG8437012.1"/>
    </source>
</evidence>
<evidence type="ECO:0000259" key="1">
    <source>
        <dbReference type="PROSITE" id="PS50097"/>
    </source>
</evidence>
<dbReference type="CDD" id="cd18494">
    <property type="entry name" value="BACK_BTBD19"/>
    <property type="match status" value="1"/>
</dbReference>
<dbReference type="PANTHER" id="PTHR46965:SF1">
    <property type="entry name" value="BTB_POZ DOMAIN-CONTAINING PROTEIN 19"/>
    <property type="match status" value="1"/>
</dbReference>
<dbReference type="InterPro" id="IPR000210">
    <property type="entry name" value="BTB/POZ_dom"/>
</dbReference>
<reference evidence="2" key="1">
    <citation type="thesis" date="2020" institute="ProQuest LLC" country="789 East Eisenhower Parkway, Ann Arbor, MI, USA">
        <title>Comparative Genomics and Chromosome Evolution.</title>
        <authorList>
            <person name="Mudd A.B."/>
        </authorList>
    </citation>
    <scope>NUCLEOTIDE SEQUENCE</scope>
    <source>
        <strain evidence="2">Female2</strain>
        <tissue evidence="2">Blood</tissue>
    </source>
</reference>
<sequence length="279" mass="31624">MARPPVIPKFADQGLLQGNSCSLSDSLRGLIDNPQFSDVKFVVGKERKVVHAHRCILACRSKVFSRMFIQQFQEAKTPEELHIPYVLSDMHPEVFMAIIEYLYTDNVSLNNIIALEVLTSAVEYGLHDLRKRCVEFTSQTLTVEIACEALQAAVTYGQTDLKQTCMAFIETFAKEIIKTQSFRELSDLGLLSILKSDQLMIDEMPLIQAVREWAHVNSVVLEVPVSMVALDVVKELRLFLLSPEDLTTLEKENMKDELIPVEAFIHVGYQIPISHSKFH</sequence>
<keyword evidence="3" id="KW-1185">Reference proteome</keyword>
<dbReference type="SMART" id="SM00225">
    <property type="entry name" value="BTB"/>
    <property type="match status" value="1"/>
</dbReference>
<dbReference type="SMART" id="SM00875">
    <property type="entry name" value="BACK"/>
    <property type="match status" value="1"/>
</dbReference>
<dbReference type="Proteomes" id="UP000812440">
    <property type="component" value="Chromosome 4"/>
</dbReference>